<proteinExistence type="predicted"/>
<sequence length="227" mass="25399">MKHGSLWFVWVLPAAILVSVVLLTLVCLHCRNKGPLMSIRQANASEEYIPSTEFRVIHPSQQNSDVNPFHLPSNMLSPFSTLSDPGTQRRQRSCTPADTESNPSYENPIDGPDYINTESDAEDPGYIIVLPEGDTPVTNQSRASTPSSDVLHDYENVPTKKEDRDYLNVEPLHYQTRSTPDLSVQSDSTTDGDDNHHVDKENEDDEETDSDDDEGNYVNVHEVTLTD</sequence>
<dbReference type="EMBL" id="JAUZQC010000017">
    <property type="protein sequence ID" value="KAK5855752.1"/>
    <property type="molecule type" value="Genomic_DNA"/>
</dbReference>
<evidence type="ECO:0000313" key="4">
    <source>
        <dbReference type="Proteomes" id="UP001346869"/>
    </source>
</evidence>
<accession>A0AAN7X6B1</accession>
<protein>
    <recommendedName>
        <fullName evidence="5">Linker for activation of T-cells family member 1</fullName>
    </recommendedName>
</protein>
<feature type="compositionally biased region" description="Basic and acidic residues" evidence="1">
    <location>
        <begin position="150"/>
        <end position="167"/>
    </location>
</feature>
<dbReference type="Proteomes" id="UP001346869">
    <property type="component" value="Unassembled WGS sequence"/>
</dbReference>
<dbReference type="AlphaFoldDB" id="A0AAN7X6B1"/>
<keyword evidence="2" id="KW-0812">Transmembrane</keyword>
<keyword evidence="4" id="KW-1185">Reference proteome</keyword>
<evidence type="ECO:0000256" key="1">
    <source>
        <dbReference type="SAM" id="MobiDB-lite"/>
    </source>
</evidence>
<feature type="transmembrane region" description="Helical" evidence="2">
    <location>
        <begin position="6"/>
        <end position="28"/>
    </location>
</feature>
<feature type="compositionally biased region" description="Polar residues" evidence="1">
    <location>
        <begin position="136"/>
        <end position="148"/>
    </location>
</feature>
<keyword evidence="2" id="KW-0472">Membrane</keyword>
<feature type="compositionally biased region" description="Polar residues" evidence="1">
    <location>
        <begin position="175"/>
        <end position="189"/>
    </location>
</feature>
<evidence type="ECO:0000313" key="3">
    <source>
        <dbReference type="EMBL" id="KAK5855752.1"/>
    </source>
</evidence>
<feature type="compositionally biased region" description="Acidic residues" evidence="1">
    <location>
        <begin position="201"/>
        <end position="215"/>
    </location>
</feature>
<comment type="caution">
    <text evidence="3">The sequence shown here is derived from an EMBL/GenBank/DDBJ whole genome shotgun (WGS) entry which is preliminary data.</text>
</comment>
<feature type="compositionally biased region" description="Polar residues" evidence="1">
    <location>
        <begin position="77"/>
        <end position="105"/>
    </location>
</feature>
<reference evidence="3 4" key="1">
    <citation type="journal article" date="2023" name="Genes (Basel)">
        <title>Chromosome-Level Genome Assembly and Circadian Gene Repertoire of the Patagonia Blennie Eleginops maclovinus-The Closest Ancestral Proxy of Antarctic Cryonotothenioids.</title>
        <authorList>
            <person name="Cheng C.C."/>
            <person name="Rivera-Colon A.G."/>
            <person name="Minhas B.F."/>
            <person name="Wilson L."/>
            <person name="Rayamajhi N."/>
            <person name="Vargas-Chacoff L."/>
            <person name="Catchen J.M."/>
        </authorList>
    </citation>
    <scope>NUCLEOTIDE SEQUENCE [LARGE SCALE GENOMIC DNA]</scope>
    <source>
        <strain evidence="3">JMC-PN-2008</strain>
    </source>
</reference>
<feature type="region of interest" description="Disordered" evidence="1">
    <location>
        <begin position="77"/>
        <end position="227"/>
    </location>
</feature>
<keyword evidence="2" id="KW-1133">Transmembrane helix</keyword>
<organism evidence="3 4">
    <name type="scientific">Eleginops maclovinus</name>
    <name type="common">Patagonian blennie</name>
    <name type="synonym">Eleginus maclovinus</name>
    <dbReference type="NCBI Taxonomy" id="56733"/>
    <lineage>
        <taxon>Eukaryota</taxon>
        <taxon>Metazoa</taxon>
        <taxon>Chordata</taxon>
        <taxon>Craniata</taxon>
        <taxon>Vertebrata</taxon>
        <taxon>Euteleostomi</taxon>
        <taxon>Actinopterygii</taxon>
        <taxon>Neopterygii</taxon>
        <taxon>Teleostei</taxon>
        <taxon>Neoteleostei</taxon>
        <taxon>Acanthomorphata</taxon>
        <taxon>Eupercaria</taxon>
        <taxon>Perciformes</taxon>
        <taxon>Notothenioidei</taxon>
        <taxon>Eleginopidae</taxon>
        <taxon>Eleginops</taxon>
    </lineage>
</organism>
<name>A0AAN7X6B1_ELEMC</name>
<gene>
    <name evidence="3" type="ORF">PBY51_007396</name>
</gene>
<evidence type="ECO:0008006" key="5">
    <source>
        <dbReference type="Google" id="ProtNLM"/>
    </source>
</evidence>
<evidence type="ECO:0000256" key="2">
    <source>
        <dbReference type="SAM" id="Phobius"/>
    </source>
</evidence>
<reference evidence="3 4" key="2">
    <citation type="journal article" date="2023" name="Mol. Biol. Evol.">
        <title>Genomics of Secondarily Temperate Adaptation in the Only Non-Antarctic Icefish.</title>
        <authorList>
            <person name="Rivera-Colon A.G."/>
            <person name="Rayamajhi N."/>
            <person name="Minhas B.F."/>
            <person name="Madrigal G."/>
            <person name="Bilyk K.T."/>
            <person name="Yoon V."/>
            <person name="Hune M."/>
            <person name="Gregory S."/>
            <person name="Cheng C.H.C."/>
            <person name="Catchen J.M."/>
        </authorList>
    </citation>
    <scope>NUCLEOTIDE SEQUENCE [LARGE SCALE GENOMIC DNA]</scope>
    <source>
        <strain evidence="3">JMC-PN-2008</strain>
    </source>
</reference>